<dbReference type="InterPro" id="IPR013321">
    <property type="entry name" value="Arc_rbn_hlx_hlx"/>
</dbReference>
<name>A0A4Q0P423_9FLAO</name>
<comment type="caution">
    <text evidence="1">The sequence shown here is derived from an EMBL/GenBank/DDBJ whole genome shotgun (WGS) entry which is preliminary data.</text>
</comment>
<dbReference type="InterPro" id="IPR010985">
    <property type="entry name" value="Ribbon_hlx_hlx"/>
</dbReference>
<dbReference type="AlphaFoldDB" id="A0A4Q0P423"/>
<gene>
    <name evidence="1" type="ORF">DSM00_2638</name>
</gene>
<dbReference type="EMBL" id="QOVM01000006">
    <property type="protein sequence ID" value="RXG21121.1"/>
    <property type="molecule type" value="Genomic_DNA"/>
</dbReference>
<protein>
    <recommendedName>
        <fullName evidence="3">ParG protein</fullName>
    </recommendedName>
</protein>
<evidence type="ECO:0008006" key="3">
    <source>
        <dbReference type="Google" id="ProtNLM"/>
    </source>
</evidence>
<dbReference type="OrthoDB" id="1448802at2"/>
<dbReference type="Proteomes" id="UP000289238">
    <property type="component" value="Unassembled WGS sequence"/>
</dbReference>
<evidence type="ECO:0000313" key="1">
    <source>
        <dbReference type="EMBL" id="RXG21121.1"/>
    </source>
</evidence>
<dbReference type="GO" id="GO:0006355">
    <property type="term" value="P:regulation of DNA-templated transcription"/>
    <property type="evidence" value="ECO:0007669"/>
    <property type="project" value="InterPro"/>
</dbReference>
<dbReference type="Gene3D" id="1.10.1220.10">
    <property type="entry name" value="Met repressor-like"/>
    <property type="match status" value="1"/>
</dbReference>
<reference evidence="1 2" key="1">
    <citation type="submission" date="2018-07" db="EMBL/GenBank/DDBJ databases">
        <title>Leeuwenhoekiella genomics.</title>
        <authorList>
            <person name="Tahon G."/>
            <person name="Willems A."/>
        </authorList>
    </citation>
    <scope>NUCLEOTIDE SEQUENCE [LARGE SCALE GENOMIC DNA]</scope>
    <source>
        <strain evidence="1 2">LMG 22550</strain>
    </source>
</reference>
<organism evidence="1 2">
    <name type="scientific">Leeuwenhoekiella aequorea</name>
    <dbReference type="NCBI Taxonomy" id="283736"/>
    <lineage>
        <taxon>Bacteria</taxon>
        <taxon>Pseudomonadati</taxon>
        <taxon>Bacteroidota</taxon>
        <taxon>Flavobacteriia</taxon>
        <taxon>Flavobacteriales</taxon>
        <taxon>Flavobacteriaceae</taxon>
        <taxon>Leeuwenhoekiella</taxon>
    </lineage>
</organism>
<evidence type="ECO:0000313" key="2">
    <source>
        <dbReference type="Proteomes" id="UP000289238"/>
    </source>
</evidence>
<proteinExistence type="predicted"/>
<keyword evidence="2" id="KW-1185">Reference proteome</keyword>
<sequence length="74" mass="8641">MKKGTELSGLINKVKESPKTLQKISPIKPTKDETQFSFWIEKMLLKDFKLIAIKEDISLKDLITKCIKEYIKEK</sequence>
<accession>A0A4Q0P423</accession>
<dbReference type="SUPFAM" id="SSF47598">
    <property type="entry name" value="Ribbon-helix-helix"/>
    <property type="match status" value="1"/>
</dbReference>
<dbReference type="RefSeq" id="WP_128758394.1">
    <property type="nucleotide sequence ID" value="NZ_QOVM01000006.1"/>
</dbReference>